<dbReference type="EMBL" id="VXIS01000051">
    <property type="protein sequence ID" value="KAA8910021.1"/>
    <property type="molecule type" value="Genomic_DNA"/>
</dbReference>
<proteinExistence type="predicted"/>
<name>A0A5J5F2F2_9PEZI</name>
<evidence type="ECO:0000313" key="3">
    <source>
        <dbReference type="Proteomes" id="UP000326924"/>
    </source>
</evidence>
<protein>
    <submittedName>
        <fullName evidence="2">Uncharacterized protein</fullName>
    </submittedName>
</protein>
<organism evidence="2 3">
    <name type="scientific">Sphaerosporella brunnea</name>
    <dbReference type="NCBI Taxonomy" id="1250544"/>
    <lineage>
        <taxon>Eukaryota</taxon>
        <taxon>Fungi</taxon>
        <taxon>Dikarya</taxon>
        <taxon>Ascomycota</taxon>
        <taxon>Pezizomycotina</taxon>
        <taxon>Pezizomycetes</taxon>
        <taxon>Pezizales</taxon>
        <taxon>Pyronemataceae</taxon>
        <taxon>Sphaerosporella</taxon>
    </lineage>
</organism>
<reference evidence="2 3" key="1">
    <citation type="submission" date="2019-09" db="EMBL/GenBank/DDBJ databases">
        <title>Draft genome of the ectomycorrhizal ascomycete Sphaerosporella brunnea.</title>
        <authorList>
            <consortium name="DOE Joint Genome Institute"/>
            <person name="Benucci G.M."/>
            <person name="Marozzi G."/>
            <person name="Antonielli L."/>
            <person name="Sanchez S."/>
            <person name="Marco P."/>
            <person name="Wang X."/>
            <person name="Falini L.B."/>
            <person name="Barry K."/>
            <person name="Haridas S."/>
            <person name="Lipzen A."/>
            <person name="Labutti K."/>
            <person name="Grigoriev I.V."/>
            <person name="Murat C."/>
            <person name="Martin F."/>
            <person name="Albertini E."/>
            <person name="Donnini D."/>
            <person name="Bonito G."/>
        </authorList>
    </citation>
    <scope>NUCLEOTIDE SEQUENCE [LARGE SCALE GENOMIC DNA]</scope>
    <source>
        <strain evidence="2 3">Sb_GMNB300</strain>
    </source>
</reference>
<keyword evidence="1" id="KW-0472">Membrane</keyword>
<comment type="caution">
    <text evidence="2">The sequence shown here is derived from an EMBL/GenBank/DDBJ whole genome shotgun (WGS) entry which is preliminary data.</text>
</comment>
<dbReference type="InParanoid" id="A0A5J5F2F2"/>
<keyword evidence="1" id="KW-0812">Transmembrane</keyword>
<gene>
    <name evidence="2" type="ORF">FN846DRAFT_574072</name>
</gene>
<keyword evidence="1" id="KW-1133">Transmembrane helix</keyword>
<dbReference type="AlphaFoldDB" id="A0A5J5F2F2"/>
<dbReference type="Proteomes" id="UP000326924">
    <property type="component" value="Unassembled WGS sequence"/>
</dbReference>
<sequence>MAASSLRTLIRVPGLLYSLSSSSSSSLSTTSPPLPNSAVGVIGRVCTQSCATLANRHNCQVERKGGGCQSTALRRGCRPVDNSRRFSPMQMSVRSFVQAKTAHAFGDLGRDRLGFLLTPFTFFFFFFFFSGR</sequence>
<accession>A0A5J5F2F2</accession>
<evidence type="ECO:0000256" key="1">
    <source>
        <dbReference type="SAM" id="Phobius"/>
    </source>
</evidence>
<feature type="transmembrane region" description="Helical" evidence="1">
    <location>
        <begin position="113"/>
        <end position="131"/>
    </location>
</feature>
<evidence type="ECO:0000313" key="2">
    <source>
        <dbReference type="EMBL" id="KAA8910021.1"/>
    </source>
</evidence>
<keyword evidence="3" id="KW-1185">Reference proteome</keyword>